<feature type="domain" description="Signal transduction histidine kinase dimerisation/phosphoacceptor" evidence="1">
    <location>
        <begin position="20"/>
        <end position="86"/>
    </location>
</feature>
<gene>
    <name evidence="2" type="ORF">COT25_03060</name>
</gene>
<accession>A0A2H0YT52</accession>
<evidence type="ECO:0000313" key="3">
    <source>
        <dbReference type="Proteomes" id="UP000228711"/>
    </source>
</evidence>
<evidence type="ECO:0000313" key="2">
    <source>
        <dbReference type="EMBL" id="PIS41449.1"/>
    </source>
</evidence>
<proteinExistence type="predicted"/>
<dbReference type="InterPro" id="IPR036097">
    <property type="entry name" value="HisK_dim/P_sf"/>
</dbReference>
<dbReference type="EMBL" id="PEXV01000103">
    <property type="protein sequence ID" value="PIS41449.1"/>
    <property type="molecule type" value="Genomic_DNA"/>
</dbReference>
<name>A0A2H0YT52_9BACT</name>
<reference evidence="3" key="1">
    <citation type="submission" date="2017-09" db="EMBL/GenBank/DDBJ databases">
        <title>Depth-based differentiation of microbial function through sediment-hosted aquifers and enrichment of novel symbionts in the deep terrestrial subsurface.</title>
        <authorList>
            <person name="Probst A.J."/>
            <person name="Ladd B."/>
            <person name="Jarett J.K."/>
            <person name="Geller-Mcgrath D.E."/>
            <person name="Sieber C.M.K."/>
            <person name="Emerson J.B."/>
            <person name="Anantharaman K."/>
            <person name="Thomas B.C."/>
            <person name="Malmstrom R."/>
            <person name="Stieglmeier M."/>
            <person name="Klingl A."/>
            <person name="Woyke T."/>
            <person name="Ryan C.M."/>
            <person name="Banfield J.F."/>
        </authorList>
    </citation>
    <scope>NUCLEOTIDE SEQUENCE [LARGE SCALE GENOMIC DNA]</scope>
</reference>
<dbReference type="Proteomes" id="UP000228711">
    <property type="component" value="Unassembled WGS sequence"/>
</dbReference>
<dbReference type="CDD" id="cd00082">
    <property type="entry name" value="HisKA"/>
    <property type="match status" value="1"/>
</dbReference>
<organism evidence="2 3">
    <name type="scientific">Candidatus Kerfeldbacteria bacterium CG08_land_8_20_14_0_20_42_7</name>
    <dbReference type="NCBI Taxonomy" id="2014245"/>
    <lineage>
        <taxon>Bacteria</taxon>
        <taxon>Candidatus Kerfeldiibacteriota</taxon>
    </lineage>
</organism>
<dbReference type="Gene3D" id="1.10.287.130">
    <property type="match status" value="1"/>
</dbReference>
<dbReference type="InterPro" id="IPR003661">
    <property type="entry name" value="HisK_dim/P_dom"/>
</dbReference>
<dbReference type="SUPFAM" id="SSF47384">
    <property type="entry name" value="Homodimeric domain of signal transducing histidine kinase"/>
    <property type="match status" value="1"/>
</dbReference>
<sequence length="86" mass="9897">MGATYDPIKYMPKSLDELKKLKKLEPLVVHKLRTPLTTIRMYSEALLTDEHITDPTVKDYLKEIHDASLRMGDVLTILDPTTDQNK</sequence>
<evidence type="ECO:0000259" key="1">
    <source>
        <dbReference type="SMART" id="SM00388"/>
    </source>
</evidence>
<dbReference type="GO" id="GO:0000155">
    <property type="term" value="F:phosphorelay sensor kinase activity"/>
    <property type="evidence" value="ECO:0007669"/>
    <property type="project" value="InterPro"/>
</dbReference>
<protein>
    <recommendedName>
        <fullName evidence="1">Signal transduction histidine kinase dimerisation/phosphoacceptor domain-containing protein</fullName>
    </recommendedName>
</protein>
<comment type="caution">
    <text evidence="2">The sequence shown here is derived from an EMBL/GenBank/DDBJ whole genome shotgun (WGS) entry which is preliminary data.</text>
</comment>
<dbReference type="Pfam" id="PF00512">
    <property type="entry name" value="HisKA"/>
    <property type="match status" value="1"/>
</dbReference>
<dbReference type="SMART" id="SM00388">
    <property type="entry name" value="HisKA"/>
    <property type="match status" value="1"/>
</dbReference>
<dbReference type="AlphaFoldDB" id="A0A2H0YT52"/>